<feature type="compositionally biased region" description="Basic and acidic residues" evidence="1">
    <location>
        <begin position="57"/>
        <end position="67"/>
    </location>
</feature>
<organism evidence="2 3">
    <name type="scientific">Paraburkholderia podalyriae</name>
    <dbReference type="NCBI Taxonomy" id="1938811"/>
    <lineage>
        <taxon>Bacteria</taxon>
        <taxon>Pseudomonadati</taxon>
        <taxon>Pseudomonadota</taxon>
        <taxon>Betaproteobacteria</taxon>
        <taxon>Burkholderiales</taxon>
        <taxon>Burkholderiaceae</taxon>
        <taxon>Paraburkholderia</taxon>
    </lineage>
</organism>
<dbReference type="RefSeq" id="WP_187637655.1">
    <property type="nucleotide sequence ID" value="NZ_VZQQ01000037.1"/>
</dbReference>
<proteinExistence type="predicted"/>
<name>A0ABR7PWP0_9BURK</name>
<protein>
    <submittedName>
        <fullName evidence="2">TagK domain-containing protein</fullName>
    </submittedName>
</protein>
<evidence type="ECO:0000313" key="3">
    <source>
        <dbReference type="Proteomes" id="UP000736373"/>
    </source>
</evidence>
<evidence type="ECO:0000313" key="2">
    <source>
        <dbReference type="EMBL" id="MBC8750716.1"/>
    </source>
</evidence>
<gene>
    <name evidence="2" type="ORF">F6X42_30265</name>
</gene>
<feature type="compositionally biased region" description="Acidic residues" evidence="1">
    <location>
        <begin position="218"/>
        <end position="231"/>
    </location>
</feature>
<sequence length="231" mass="25387">MSDYLLNPPVEAVSASEDSLPALPSGGNPPADRIEPVLRKPDDFSDLIALADEHDDDPLQRRRESHAPADGAHGGLPMLVAADIDEADPLDALKLEYRHALLSQKNGNAHEPKAKPEDHRESIIGAPHDPFAGLVDPLHRESSVFDLLTKGKNIDTLLESLDSFGAEQIFKADENHEILALLAPRGLPRHRASTTAPLTREEHHMVSVDSHMAMPESIEYEEPEFPDDENH</sequence>
<dbReference type="InterPro" id="IPR047914">
    <property type="entry name" value="TagK-like_C"/>
</dbReference>
<reference evidence="2 3" key="1">
    <citation type="submission" date="2019-09" db="EMBL/GenBank/DDBJ databases">
        <title>Paraburkholderia podalyriae sp. nov., A South African Podalyria-associated rhizobium.</title>
        <authorList>
            <person name="Mavima L."/>
            <person name="Beukes C.W."/>
            <person name="Palmer M."/>
            <person name="De Meyer S.E."/>
            <person name="James E.K."/>
            <person name="Maluk M."/>
            <person name="Avontuur J.R."/>
            <person name="Chan W.Y."/>
            <person name="Venter S.N."/>
            <person name="Steenkamp E.T."/>
        </authorList>
    </citation>
    <scope>NUCLEOTIDE SEQUENCE [LARGE SCALE GENOMIC DNA]</scope>
    <source>
        <strain evidence="2 3">WC7.3b</strain>
    </source>
</reference>
<feature type="compositionally biased region" description="Basic and acidic residues" evidence="1">
    <location>
        <begin position="32"/>
        <end position="43"/>
    </location>
</feature>
<keyword evidence="3" id="KW-1185">Reference proteome</keyword>
<feature type="region of interest" description="Disordered" evidence="1">
    <location>
        <begin position="1"/>
        <end position="74"/>
    </location>
</feature>
<feature type="region of interest" description="Disordered" evidence="1">
    <location>
        <begin position="195"/>
        <end position="231"/>
    </location>
</feature>
<comment type="caution">
    <text evidence="2">The sequence shown here is derived from an EMBL/GenBank/DDBJ whole genome shotgun (WGS) entry which is preliminary data.</text>
</comment>
<dbReference type="Proteomes" id="UP000736373">
    <property type="component" value="Unassembled WGS sequence"/>
</dbReference>
<dbReference type="NCBIfam" id="NF033419">
    <property type="entry name" value="T6SS_TagK_dom"/>
    <property type="match status" value="1"/>
</dbReference>
<dbReference type="EMBL" id="VZQQ01000037">
    <property type="protein sequence ID" value="MBC8750716.1"/>
    <property type="molecule type" value="Genomic_DNA"/>
</dbReference>
<accession>A0ABR7PWP0</accession>
<evidence type="ECO:0000256" key="1">
    <source>
        <dbReference type="SAM" id="MobiDB-lite"/>
    </source>
</evidence>